<dbReference type="OMA" id="LPDWQCE"/>
<feature type="region of interest" description="Disordered" evidence="1">
    <location>
        <begin position="247"/>
        <end position="284"/>
    </location>
</feature>
<evidence type="ECO:0000313" key="2">
    <source>
        <dbReference type="EMBL" id="VDM97926.1"/>
    </source>
</evidence>
<organism evidence="4">
    <name type="scientific">Thelazia callipaeda</name>
    <name type="common">Oriental eyeworm</name>
    <name type="synonym">Parasitic nematode</name>
    <dbReference type="NCBI Taxonomy" id="103827"/>
    <lineage>
        <taxon>Eukaryota</taxon>
        <taxon>Metazoa</taxon>
        <taxon>Ecdysozoa</taxon>
        <taxon>Nematoda</taxon>
        <taxon>Chromadorea</taxon>
        <taxon>Rhabditida</taxon>
        <taxon>Spirurina</taxon>
        <taxon>Spiruromorpha</taxon>
        <taxon>Thelazioidea</taxon>
        <taxon>Thelaziidae</taxon>
        <taxon>Thelazia</taxon>
    </lineage>
</organism>
<dbReference type="WBParaSite" id="TCLT_0000214401-mRNA-1">
    <property type="protein sequence ID" value="TCLT_0000214401-mRNA-1"/>
    <property type="gene ID" value="TCLT_0000214401"/>
</dbReference>
<reference evidence="4" key="1">
    <citation type="submission" date="2016-04" db="UniProtKB">
        <authorList>
            <consortium name="WormBaseParasite"/>
        </authorList>
    </citation>
    <scope>IDENTIFICATION</scope>
</reference>
<gene>
    <name evidence="2" type="ORF">TCLT_LOCUS2145</name>
</gene>
<feature type="compositionally biased region" description="Acidic residues" evidence="1">
    <location>
        <begin position="274"/>
        <end position="284"/>
    </location>
</feature>
<sequence length="284" mass="31789">MSCSQDSTLPDWQCEKCNLYSPQTSASLYLWCTKCEKILCALCIGKCSNESHQWVVASEIIFKLKSDMICTNAEMSKAVENMKICGEDTLRSLHGLHSTLEHLKKQCEGVTDVIRALTEALKDRQNSAHKFHMETDEHIPFTSVYVRKFQAQIKSSRNLTEEATAMIFTLNNVVKQSDDICKDARILMNSFSFESKTDSEVQSHAKMESLNESLSDKSSVNGFGDMLSAHEYNLTFGKTGTDVHQETTDVSMVSNKDFQDPEQTGILNKSDSTLADETDSSSSK</sequence>
<dbReference type="EMBL" id="UYYF01000378">
    <property type="protein sequence ID" value="VDM97926.1"/>
    <property type="molecule type" value="Genomic_DNA"/>
</dbReference>
<feature type="compositionally biased region" description="Polar residues" evidence="1">
    <location>
        <begin position="248"/>
        <end position="273"/>
    </location>
</feature>
<evidence type="ECO:0000313" key="4">
    <source>
        <dbReference type="WBParaSite" id="TCLT_0000214401-mRNA-1"/>
    </source>
</evidence>
<dbReference type="OrthoDB" id="5799229at2759"/>
<evidence type="ECO:0000256" key="1">
    <source>
        <dbReference type="SAM" id="MobiDB-lite"/>
    </source>
</evidence>
<keyword evidence="3" id="KW-1185">Reference proteome</keyword>
<proteinExistence type="predicted"/>
<accession>A0A158RB64</accession>
<protein>
    <submittedName>
        <fullName evidence="4">B box-type domain-containing protein</fullName>
    </submittedName>
</protein>
<evidence type="ECO:0000313" key="3">
    <source>
        <dbReference type="Proteomes" id="UP000276776"/>
    </source>
</evidence>
<dbReference type="AlphaFoldDB" id="A0A158RB64"/>
<dbReference type="Proteomes" id="UP000276776">
    <property type="component" value="Unassembled WGS sequence"/>
</dbReference>
<name>A0A158RB64_THECL</name>
<reference evidence="2 3" key="2">
    <citation type="submission" date="2018-11" db="EMBL/GenBank/DDBJ databases">
        <authorList>
            <consortium name="Pathogen Informatics"/>
        </authorList>
    </citation>
    <scope>NUCLEOTIDE SEQUENCE [LARGE SCALE GENOMIC DNA]</scope>
</reference>